<evidence type="ECO:0000313" key="2">
    <source>
        <dbReference type="EMBL" id="MDQ0511799.1"/>
    </source>
</evidence>
<protein>
    <submittedName>
        <fullName evidence="2">Glycosyltransferase</fullName>
    </submittedName>
</protein>
<dbReference type="RefSeq" id="WP_306890491.1">
    <property type="nucleotide sequence ID" value="NZ_JAUSVR010000008.1"/>
</dbReference>
<dbReference type="Gene3D" id="3.40.50.2000">
    <property type="entry name" value="Glycogen Phosphorylase B"/>
    <property type="match status" value="2"/>
</dbReference>
<dbReference type="InterPro" id="IPR011330">
    <property type="entry name" value="Glyco_hydro/deAcase_b/a-brl"/>
</dbReference>
<dbReference type="PANTHER" id="PTHR21015">
    <property type="entry name" value="UDP-N-ACETYLGLUCOSAMINE--N-ACETYLMURAMYL-(PENTAPEPTIDE) PYROPHOSPHORYL-UNDECAPRENOL N-ACETYLGLUCOSAMINE TRANSFERASE 1"/>
    <property type="match status" value="1"/>
</dbReference>
<keyword evidence="3" id="KW-1185">Reference proteome</keyword>
<accession>A0ABU0LSZ2</accession>
<feature type="domain" description="Glycosyl transferase family 28 C-terminal" evidence="1">
    <location>
        <begin position="225"/>
        <end position="361"/>
    </location>
</feature>
<evidence type="ECO:0000259" key="1">
    <source>
        <dbReference type="Pfam" id="PF04101"/>
    </source>
</evidence>
<dbReference type="InterPro" id="IPR049591">
    <property type="entry name" value="CE4_u4-like"/>
</dbReference>
<sequence>MSATDTPAGTPSRVLIVVTHLLGVGHLARMAAVGRAMAAAGVDVTLASGGRAAATVDTTGCHRIQLPPVHCVGTDFRTLYAAPGIIADAAYLAARRAALIEAFDAVRPDALITELYPFGRRSLAAEFDALLRHARAATPRPVILASIRDVLNPPSRPEKAEGALTTLAAFYDGVLFHGAAALVPLSASWPVPPALERRLIETGYVHDGARAAGNGGTDGTDEIVVSGGGSAAGLPLARQALAAARLVPERQWRLLVGSGVAIEAFEGLVADAPANMRVERARPDFPALLARAALSISQAGYNTVLDLAAAGARAILVPFAEGAEQEQTQRAGELARRGLVRRLAAATLTGAELAATVRAALGEPRPDWSGIGRDGAARTAARVEEAIIRRRAAGHAWARLETTLARARKAGRPLAFWWRDDDAIAPTPALDTLLAARARWAVPLSLAVIPARATPALAERLAGEAQVDVLVHGWAHVNHAPAGEKKAEFGAHRPRASMIADIAAGRARLDALFGARALPVFVPPWNRIAPELAEGLPALGIAALSTYKRRPPDGPAAPLRLNTHWDPIDWRAGGGLAEEAGLLDGLVRRIEEELASQPDVLEPIGLLTHHLVHDGWIDRFLGEVMDRLLASGTVRFTSPRALLAAQAGRR</sequence>
<evidence type="ECO:0000313" key="3">
    <source>
        <dbReference type="Proteomes" id="UP001235094"/>
    </source>
</evidence>
<dbReference type="InterPro" id="IPR007235">
    <property type="entry name" value="Glyco_trans_28_C"/>
</dbReference>
<gene>
    <name evidence="2" type="ORF">QOZ99_002698</name>
</gene>
<dbReference type="PANTHER" id="PTHR21015:SF28">
    <property type="entry name" value="SLL1722 PROTEIN"/>
    <property type="match status" value="1"/>
</dbReference>
<dbReference type="Pfam" id="PF04101">
    <property type="entry name" value="Glyco_tran_28_C"/>
    <property type="match status" value="1"/>
</dbReference>
<dbReference type="SUPFAM" id="SSF88713">
    <property type="entry name" value="Glycoside hydrolase/deacetylase"/>
    <property type="match status" value="1"/>
</dbReference>
<comment type="caution">
    <text evidence="2">The sequence shown here is derived from an EMBL/GenBank/DDBJ whole genome shotgun (WGS) entry which is preliminary data.</text>
</comment>
<dbReference type="CDD" id="cd10928">
    <property type="entry name" value="CE4_u4"/>
    <property type="match status" value="1"/>
</dbReference>
<name>A0ABU0LSZ2_9HYPH</name>
<reference evidence="2 3" key="1">
    <citation type="submission" date="2023-07" db="EMBL/GenBank/DDBJ databases">
        <title>Genomic Encyclopedia of Type Strains, Phase IV (KMG-IV): sequencing the most valuable type-strain genomes for metagenomic binning, comparative biology and taxonomic classification.</title>
        <authorList>
            <person name="Goeker M."/>
        </authorList>
    </citation>
    <scope>NUCLEOTIDE SEQUENCE [LARGE SCALE GENOMIC DNA]</scope>
    <source>
        <strain evidence="2 3">DSM 15561</strain>
    </source>
</reference>
<proteinExistence type="predicted"/>
<dbReference type="EMBL" id="JAUSVR010000008">
    <property type="protein sequence ID" value="MDQ0511799.1"/>
    <property type="molecule type" value="Genomic_DNA"/>
</dbReference>
<organism evidence="2 3">
    <name type="scientific">Ancylobacter amanitiformis</name>
    <dbReference type="NCBI Taxonomy" id="217069"/>
    <lineage>
        <taxon>Bacteria</taxon>
        <taxon>Pseudomonadati</taxon>
        <taxon>Pseudomonadota</taxon>
        <taxon>Alphaproteobacteria</taxon>
        <taxon>Hyphomicrobiales</taxon>
        <taxon>Xanthobacteraceae</taxon>
        <taxon>Ancylobacter</taxon>
    </lineage>
</organism>
<dbReference type="SUPFAM" id="SSF53756">
    <property type="entry name" value="UDP-Glycosyltransferase/glycogen phosphorylase"/>
    <property type="match status" value="1"/>
</dbReference>
<dbReference type="Proteomes" id="UP001235094">
    <property type="component" value="Unassembled WGS sequence"/>
</dbReference>